<dbReference type="GO" id="GO:0002161">
    <property type="term" value="F:aminoacyl-tRNA deacylase activity"/>
    <property type="evidence" value="ECO:0007669"/>
    <property type="project" value="InterPro"/>
</dbReference>
<accession>A0A554JDC0</accession>
<comment type="similarity">
    <text evidence="1 9 10">Belongs to the class-I aminoacyl-tRNA synthetase family.</text>
</comment>
<evidence type="ECO:0000313" key="16">
    <source>
        <dbReference type="Proteomes" id="UP000316253"/>
    </source>
</evidence>
<dbReference type="Pfam" id="PF09334">
    <property type="entry name" value="tRNA-synt_1g"/>
    <property type="match status" value="1"/>
</dbReference>
<evidence type="ECO:0000256" key="6">
    <source>
        <dbReference type="ARBA" id="ARBA00022917"/>
    </source>
</evidence>
<evidence type="ECO:0000256" key="2">
    <source>
        <dbReference type="ARBA" id="ARBA00022490"/>
    </source>
</evidence>
<evidence type="ECO:0000259" key="14">
    <source>
        <dbReference type="Pfam" id="PF13603"/>
    </source>
</evidence>
<dbReference type="GO" id="GO:0005829">
    <property type="term" value="C:cytosol"/>
    <property type="evidence" value="ECO:0007669"/>
    <property type="project" value="TreeGrafter"/>
</dbReference>
<dbReference type="Pfam" id="PF08264">
    <property type="entry name" value="Anticodon_1"/>
    <property type="match status" value="1"/>
</dbReference>
<comment type="subcellular location">
    <subcellularLocation>
        <location evidence="9">Cytoplasm</location>
    </subcellularLocation>
</comment>
<dbReference type="SUPFAM" id="SSF52374">
    <property type="entry name" value="Nucleotidylyl transferase"/>
    <property type="match status" value="1"/>
</dbReference>
<dbReference type="InterPro" id="IPR009008">
    <property type="entry name" value="Val/Leu/Ile-tRNA-synth_edit"/>
</dbReference>
<evidence type="ECO:0000256" key="8">
    <source>
        <dbReference type="ARBA" id="ARBA00047469"/>
    </source>
</evidence>
<keyword evidence="4 9" id="KW-0547">Nucleotide-binding</keyword>
<dbReference type="FunFam" id="1.10.730.10:FF:000002">
    <property type="entry name" value="Leucine--tRNA ligase"/>
    <property type="match status" value="1"/>
</dbReference>
<dbReference type="Gene3D" id="1.10.730.10">
    <property type="entry name" value="Isoleucyl-tRNA Synthetase, Domain 1"/>
    <property type="match status" value="1"/>
</dbReference>
<dbReference type="PANTHER" id="PTHR43740:SF2">
    <property type="entry name" value="LEUCINE--TRNA LIGASE, MITOCHONDRIAL"/>
    <property type="match status" value="1"/>
</dbReference>
<reference evidence="15 16" key="1">
    <citation type="submission" date="2017-08" db="EMBL/GenBank/DDBJ databases">
        <title>Mechanisms for carbon and nitrogen cycling indicate functional differentiation within the Candidate Phyla Radiation.</title>
        <authorList>
            <person name="Danczak R.E."/>
            <person name="Johnston M.D."/>
            <person name="Kenah C."/>
            <person name="Slattery M."/>
            <person name="Wrighton K.C."/>
            <person name="Wilkins M.J."/>
        </authorList>
    </citation>
    <scope>NUCLEOTIDE SEQUENCE [LARGE SCALE GENOMIC DNA]</scope>
    <source>
        <strain evidence="15">Gr01-1014_85</strain>
    </source>
</reference>
<dbReference type="CDD" id="cd00812">
    <property type="entry name" value="LeuRS_core"/>
    <property type="match status" value="1"/>
</dbReference>
<dbReference type="Proteomes" id="UP000316253">
    <property type="component" value="Unassembled WGS sequence"/>
</dbReference>
<dbReference type="Pfam" id="PF00133">
    <property type="entry name" value="tRNA-synt_1"/>
    <property type="match status" value="1"/>
</dbReference>
<dbReference type="Gene3D" id="3.40.50.620">
    <property type="entry name" value="HUPs"/>
    <property type="match status" value="2"/>
</dbReference>
<feature type="binding site" evidence="9">
    <location>
        <position position="596"/>
    </location>
    <ligand>
        <name>ATP</name>
        <dbReference type="ChEBI" id="CHEBI:30616"/>
    </ligand>
</feature>
<evidence type="ECO:0000313" key="15">
    <source>
        <dbReference type="EMBL" id="TSC66319.1"/>
    </source>
</evidence>
<evidence type="ECO:0000259" key="13">
    <source>
        <dbReference type="Pfam" id="PF09334"/>
    </source>
</evidence>
<dbReference type="InterPro" id="IPR013155">
    <property type="entry name" value="M/V/L/I-tRNA-synth_anticd-bd"/>
</dbReference>
<dbReference type="FunFam" id="3.40.50.620:FF:000003">
    <property type="entry name" value="Leucine--tRNA ligase"/>
    <property type="match status" value="1"/>
</dbReference>
<evidence type="ECO:0000256" key="9">
    <source>
        <dbReference type="HAMAP-Rule" id="MF_00049"/>
    </source>
</evidence>
<dbReference type="InterPro" id="IPR002302">
    <property type="entry name" value="Leu-tRNA-ligase"/>
</dbReference>
<organism evidence="15 16">
    <name type="scientific">Candidatus Berkelbacteria bacterium Gr01-1014_85</name>
    <dbReference type="NCBI Taxonomy" id="2017150"/>
    <lineage>
        <taxon>Bacteria</taxon>
        <taxon>Candidatus Berkelbacteria</taxon>
    </lineage>
</organism>
<keyword evidence="3 9" id="KW-0436">Ligase</keyword>
<dbReference type="InterPro" id="IPR015413">
    <property type="entry name" value="Methionyl/Leucyl_tRNA_Synth"/>
</dbReference>
<feature type="short sequence motif" description="'KMSKS' region" evidence="9">
    <location>
        <begin position="593"/>
        <end position="597"/>
    </location>
</feature>
<dbReference type="PANTHER" id="PTHR43740">
    <property type="entry name" value="LEUCYL-TRNA SYNTHETASE"/>
    <property type="match status" value="1"/>
</dbReference>
<dbReference type="GO" id="GO:0004823">
    <property type="term" value="F:leucine-tRNA ligase activity"/>
    <property type="evidence" value="ECO:0007669"/>
    <property type="project" value="UniProtKB-UniRule"/>
</dbReference>
<dbReference type="SUPFAM" id="SSF47323">
    <property type="entry name" value="Anticodon-binding domain of a subclass of class I aminoacyl-tRNA synthetases"/>
    <property type="match status" value="1"/>
</dbReference>
<evidence type="ECO:0000256" key="7">
    <source>
        <dbReference type="ARBA" id="ARBA00023146"/>
    </source>
</evidence>
<evidence type="ECO:0000256" key="3">
    <source>
        <dbReference type="ARBA" id="ARBA00022598"/>
    </source>
</evidence>
<comment type="caution">
    <text evidence="9">Lacks conserved residue(s) required for the propagation of feature annotation.</text>
</comment>
<evidence type="ECO:0000259" key="11">
    <source>
        <dbReference type="Pfam" id="PF00133"/>
    </source>
</evidence>
<keyword evidence="2 9" id="KW-0963">Cytoplasm</keyword>
<dbReference type="AlphaFoldDB" id="A0A554JDC0"/>
<dbReference type="SUPFAM" id="SSF50677">
    <property type="entry name" value="ValRS/IleRS/LeuRS editing domain"/>
    <property type="match status" value="1"/>
</dbReference>
<feature type="domain" description="Methionyl/Valyl/Leucyl/Isoleucyl-tRNA synthetase anticodon-binding" evidence="12">
    <location>
        <begin position="695"/>
        <end position="799"/>
    </location>
</feature>
<dbReference type="Pfam" id="PF13603">
    <property type="entry name" value="tRNA-synt_1_2"/>
    <property type="match status" value="1"/>
</dbReference>
<comment type="caution">
    <text evidence="15">The sequence shown here is derived from an EMBL/GenBank/DDBJ whole genome shotgun (WGS) entry which is preliminary data.</text>
</comment>
<dbReference type="InterPro" id="IPR025709">
    <property type="entry name" value="Leu_tRNA-synth_edit"/>
</dbReference>
<gene>
    <name evidence="9" type="primary">leuS</name>
    <name evidence="15" type="ORF">CEO22_146</name>
</gene>
<comment type="catalytic activity">
    <reaction evidence="8 9">
        <text>tRNA(Leu) + L-leucine + ATP = L-leucyl-tRNA(Leu) + AMP + diphosphate</text>
        <dbReference type="Rhea" id="RHEA:11688"/>
        <dbReference type="Rhea" id="RHEA-COMP:9613"/>
        <dbReference type="Rhea" id="RHEA-COMP:9622"/>
        <dbReference type="ChEBI" id="CHEBI:30616"/>
        <dbReference type="ChEBI" id="CHEBI:33019"/>
        <dbReference type="ChEBI" id="CHEBI:57427"/>
        <dbReference type="ChEBI" id="CHEBI:78442"/>
        <dbReference type="ChEBI" id="CHEBI:78494"/>
        <dbReference type="ChEBI" id="CHEBI:456215"/>
        <dbReference type="EC" id="6.1.1.4"/>
    </reaction>
</comment>
<dbReference type="InterPro" id="IPR002300">
    <property type="entry name" value="aa-tRNA-synth_Ia"/>
</dbReference>
<dbReference type="HAMAP" id="MF_00049_B">
    <property type="entry name" value="Leu_tRNA_synth_B"/>
    <property type="match status" value="1"/>
</dbReference>
<dbReference type="InterPro" id="IPR009080">
    <property type="entry name" value="tRNAsynth_Ia_anticodon-bd"/>
</dbReference>
<feature type="domain" description="Leucyl-tRNA synthetase editing" evidence="14">
    <location>
        <begin position="230"/>
        <end position="396"/>
    </location>
</feature>
<evidence type="ECO:0000259" key="12">
    <source>
        <dbReference type="Pfam" id="PF08264"/>
    </source>
</evidence>
<feature type="domain" description="Methionyl/Leucyl tRNA synthetase" evidence="13">
    <location>
        <begin position="48"/>
        <end position="191"/>
    </location>
</feature>
<feature type="domain" description="Aminoacyl-tRNA synthetase class Ia" evidence="11">
    <location>
        <begin position="432"/>
        <end position="626"/>
    </location>
</feature>
<dbReference type="PRINTS" id="PR00985">
    <property type="entry name" value="TRNASYNTHLEU"/>
</dbReference>
<proteinExistence type="inferred from homology"/>
<dbReference type="GO" id="GO:0006429">
    <property type="term" value="P:leucyl-tRNA aminoacylation"/>
    <property type="evidence" value="ECO:0007669"/>
    <property type="project" value="UniProtKB-UniRule"/>
</dbReference>
<evidence type="ECO:0000256" key="1">
    <source>
        <dbReference type="ARBA" id="ARBA00005594"/>
    </source>
</evidence>
<keyword evidence="7 9" id="KW-0030">Aminoacyl-tRNA synthetase</keyword>
<evidence type="ECO:0000256" key="4">
    <source>
        <dbReference type="ARBA" id="ARBA00022741"/>
    </source>
</evidence>
<dbReference type="InterPro" id="IPR014729">
    <property type="entry name" value="Rossmann-like_a/b/a_fold"/>
</dbReference>
<dbReference type="GO" id="GO:0005524">
    <property type="term" value="F:ATP binding"/>
    <property type="evidence" value="ECO:0007669"/>
    <property type="project" value="UniProtKB-UniRule"/>
</dbReference>
<name>A0A554JDC0_9BACT</name>
<keyword evidence="5 9" id="KW-0067">ATP-binding</keyword>
<dbReference type="NCBIfam" id="TIGR00396">
    <property type="entry name" value="leuS_bact"/>
    <property type="match status" value="1"/>
</dbReference>
<protein>
    <recommendedName>
        <fullName evidence="9">Leucine--tRNA ligase</fullName>
        <ecNumber evidence="9">6.1.1.4</ecNumber>
    </recommendedName>
    <alternativeName>
        <fullName evidence="9">Leucyl-tRNA synthetase</fullName>
        <shortName evidence="9">LeuRS</shortName>
    </alternativeName>
</protein>
<dbReference type="EMBL" id="VMFD01000010">
    <property type="protein sequence ID" value="TSC66319.1"/>
    <property type="molecule type" value="Genomic_DNA"/>
</dbReference>
<evidence type="ECO:0000256" key="5">
    <source>
        <dbReference type="ARBA" id="ARBA00022840"/>
    </source>
</evidence>
<dbReference type="EC" id="6.1.1.4" evidence="9"/>
<sequence>MKQELPISTSKVSYQPNQFEANWRAYWQEQQLAKADDHSQKPKYYCLTMFPYPSGEGLHVGHWRGYVMSDIIARYHKMQGYEVLHPMGWDAFGLPAENRAIKQGIHPQASTEQAIANMRRQLQEMGALFDWSREINSSDPSYYRFTQEIFLTLYSQGLAYRREALVNWCPSDQTVLANEQVVEGNCERCGTAVVKKPLKQWFFKITDYAEELLDFSQIDWPTKVKTMQTNWIGKSTGLVMTGQVKDLNLKLESFSAHYLAAYADSFVVIAPEHHLLDELIVGTANAEQIRSVATAMIEKRAKLDYGQTPEPEGIFTGRYLIDPLTQDALPIWVANYALADYGTGIVRCSAHDERDFAFAKKYNLPLKAGLLPPQPERQSAVKNFEECYSNFDEGLIVWPDSLAGQPARLVAQELKDHLIATGSARPQTNYRLRDWLISRQRYWGAPIPIIYCPDCGEVPVPVEDLPVHLPHDVNFQPGGESPLARHEAFWQTVCPRCGQTARRETDTMDTFVDSSWYFLRFADPHNDKKPFDQEKIARWLPVDQYIGGVEHAILHLLYARFITKALADAGQLTIREPFKRLFNIGMIYLDGKKMSKSKGNIVNPDELVAQYGADALRGYEMFIAPPAPDAEWNSAGLAGVYRFLAKIYEAVTSLSLAAKDQAAQADSAYPAAYGTQGIQVSNHASSQTINRPMIELLERVDRDYQDYSFNTVVSSLMTYAKYHLGEMNLTEAKLLVRLLAPVFPHLAEELWQRCLGHDQSVFLASWPKKSDYQLAAEDSTTLKFLVQVDGKTRLVLDLPVAAAQSEAAVRDWLASDALVATRFPDGLPPKARFISSKVINFLVN</sequence>
<evidence type="ECO:0000256" key="10">
    <source>
        <dbReference type="RuleBase" id="RU363039"/>
    </source>
</evidence>
<dbReference type="FunFam" id="3.40.50.620:FF:000056">
    <property type="entry name" value="Leucine--tRNA ligase"/>
    <property type="match status" value="1"/>
</dbReference>
<keyword evidence="6 9" id="KW-0648">Protein biosynthesis</keyword>